<evidence type="ECO:0000259" key="10">
    <source>
        <dbReference type="PROSITE" id="PS51123"/>
    </source>
</evidence>
<keyword evidence="4" id="KW-0812">Transmembrane</keyword>
<dbReference type="Pfam" id="PF00691">
    <property type="entry name" value="OmpA"/>
    <property type="match status" value="1"/>
</dbReference>
<name>A0A6N7LTA6_9GAMM</name>
<evidence type="ECO:0000256" key="8">
    <source>
        <dbReference type="ARBA" id="ARBA00023237"/>
    </source>
</evidence>
<dbReference type="CDD" id="cd07185">
    <property type="entry name" value="OmpA_C-like"/>
    <property type="match status" value="1"/>
</dbReference>
<dbReference type="Gene3D" id="2.40.160.20">
    <property type="match status" value="1"/>
</dbReference>
<dbReference type="PANTHER" id="PTHR30329">
    <property type="entry name" value="STATOR ELEMENT OF FLAGELLAR MOTOR COMPLEX"/>
    <property type="match status" value="1"/>
</dbReference>
<keyword evidence="3" id="KW-1134">Transmembrane beta strand</keyword>
<dbReference type="SUPFAM" id="SSF103088">
    <property type="entry name" value="OmpA-like"/>
    <property type="match status" value="1"/>
</dbReference>
<dbReference type="InterPro" id="IPR006665">
    <property type="entry name" value="OmpA-like"/>
</dbReference>
<dbReference type="PROSITE" id="PS51123">
    <property type="entry name" value="OMPA_2"/>
    <property type="match status" value="1"/>
</dbReference>
<keyword evidence="6" id="KW-0626">Porin</keyword>
<evidence type="ECO:0000256" key="4">
    <source>
        <dbReference type="ARBA" id="ARBA00022692"/>
    </source>
</evidence>
<dbReference type="PANTHER" id="PTHR30329:SF21">
    <property type="entry name" value="LIPOPROTEIN YIAD-RELATED"/>
    <property type="match status" value="1"/>
</dbReference>
<evidence type="ECO:0000256" key="9">
    <source>
        <dbReference type="PROSITE-ProRule" id="PRU00473"/>
    </source>
</evidence>
<keyword evidence="8" id="KW-0998">Cell outer membrane</keyword>
<dbReference type="EMBL" id="WIRE01000001">
    <property type="protein sequence ID" value="MQX53563.1"/>
    <property type="molecule type" value="Genomic_DNA"/>
</dbReference>
<evidence type="ECO:0000256" key="2">
    <source>
        <dbReference type="ARBA" id="ARBA00022448"/>
    </source>
</evidence>
<keyword evidence="7 9" id="KW-0472">Membrane</keyword>
<proteinExistence type="predicted"/>
<dbReference type="InterPro" id="IPR006664">
    <property type="entry name" value="OMP_bac"/>
</dbReference>
<dbReference type="GO" id="GO:0009279">
    <property type="term" value="C:cell outer membrane"/>
    <property type="evidence" value="ECO:0007669"/>
    <property type="project" value="UniProtKB-SubCell"/>
</dbReference>
<evidence type="ECO:0000256" key="7">
    <source>
        <dbReference type="ARBA" id="ARBA00023136"/>
    </source>
</evidence>
<organism evidence="11 12">
    <name type="scientific">Alcanivorax sediminis</name>
    <dbReference type="NCBI Taxonomy" id="2663008"/>
    <lineage>
        <taxon>Bacteria</taxon>
        <taxon>Pseudomonadati</taxon>
        <taxon>Pseudomonadota</taxon>
        <taxon>Gammaproteobacteria</taxon>
        <taxon>Oceanospirillales</taxon>
        <taxon>Alcanivoracaceae</taxon>
        <taxon>Alcanivorax</taxon>
    </lineage>
</organism>
<evidence type="ECO:0000313" key="12">
    <source>
        <dbReference type="Proteomes" id="UP000469421"/>
    </source>
</evidence>
<keyword evidence="12" id="KW-1185">Reference proteome</keyword>
<evidence type="ECO:0000256" key="5">
    <source>
        <dbReference type="ARBA" id="ARBA00023065"/>
    </source>
</evidence>
<dbReference type="GO" id="GO:0006811">
    <property type="term" value="P:monoatomic ion transport"/>
    <property type="evidence" value="ECO:0007669"/>
    <property type="project" value="UniProtKB-KW"/>
</dbReference>
<dbReference type="GO" id="GO:0046930">
    <property type="term" value="C:pore complex"/>
    <property type="evidence" value="ECO:0007669"/>
    <property type="project" value="UniProtKB-KW"/>
</dbReference>
<evidence type="ECO:0000256" key="3">
    <source>
        <dbReference type="ARBA" id="ARBA00022452"/>
    </source>
</evidence>
<evidence type="ECO:0000313" key="11">
    <source>
        <dbReference type="EMBL" id="MQX53563.1"/>
    </source>
</evidence>
<dbReference type="Gene3D" id="3.30.1330.60">
    <property type="entry name" value="OmpA-like domain"/>
    <property type="match status" value="1"/>
</dbReference>
<dbReference type="InterPro" id="IPR050330">
    <property type="entry name" value="Bact_OuterMem_StrucFunc"/>
</dbReference>
<comment type="caution">
    <text evidence="11">The sequence shown here is derived from an EMBL/GenBank/DDBJ whole genome shotgun (WGS) entry which is preliminary data.</text>
</comment>
<dbReference type="InterPro" id="IPR036737">
    <property type="entry name" value="OmpA-like_sf"/>
</dbReference>
<sequence length="367" mass="41514">MFLVFRAKTRGKSMGGDFASKRLVVLMAGVFFVGTAESQSYSSSPEKSFYVGYRAGISFLNIELDDAEYQSKKNSEFSQGLLAGYQFSSPWAAEFFWHDLGDAEVVGLPDRGTRGMVELETYGLGTTYSIGYRPNLDFGLSAGLAETSYSYRYYVDMDDENEQDVYLGASMHWLPYKTLHVRANYTFINNDIQFMTLGIVKYFQFGNEPTHPNDESDPVVPLSDNHQCEDFEIYFDGIQFAKASVALNEESRERLEDLASQLKELPDDIHVEIRAQADRDGSETYNYSLSIVRARAVRDYLAKQGFSLSRITADGYGEWGLTSYYDPVDTESELRRADIVLVGLERYLNNPQACGDLVRRYSKSHPG</sequence>
<dbReference type="GO" id="GO:0015288">
    <property type="term" value="F:porin activity"/>
    <property type="evidence" value="ECO:0007669"/>
    <property type="project" value="UniProtKB-KW"/>
</dbReference>
<accession>A0A6N7LTA6</accession>
<dbReference type="SUPFAM" id="SSF56925">
    <property type="entry name" value="OMPA-like"/>
    <property type="match status" value="1"/>
</dbReference>
<dbReference type="InterPro" id="IPR011250">
    <property type="entry name" value="OMP/PagP_B-barrel"/>
</dbReference>
<keyword evidence="2" id="KW-0813">Transport</keyword>
<gene>
    <name evidence="11" type="ORF">GFN93_09905</name>
</gene>
<feature type="domain" description="OmpA-like" evidence="10">
    <location>
        <begin position="227"/>
        <end position="345"/>
    </location>
</feature>
<reference evidence="11 12" key="1">
    <citation type="submission" date="2019-10" db="EMBL/GenBank/DDBJ databases">
        <title>Alcanivorax sp.PA15-N-34 draft genome sequence.</title>
        <authorList>
            <person name="Liao X."/>
            <person name="Shao Z."/>
        </authorList>
    </citation>
    <scope>NUCLEOTIDE SEQUENCE [LARGE SCALE GENOMIC DNA]</scope>
    <source>
        <strain evidence="11 12">PA15-N-34</strain>
    </source>
</reference>
<evidence type="ECO:0000256" key="6">
    <source>
        <dbReference type="ARBA" id="ARBA00023114"/>
    </source>
</evidence>
<protein>
    <submittedName>
        <fullName evidence="11">OmpA family protein</fullName>
    </submittedName>
</protein>
<keyword evidence="5" id="KW-0406">Ion transport</keyword>
<comment type="subcellular location">
    <subcellularLocation>
        <location evidence="1">Cell outer membrane</location>
        <topology evidence="1">Multi-pass membrane protein</topology>
    </subcellularLocation>
</comment>
<dbReference type="AlphaFoldDB" id="A0A6N7LTA6"/>
<dbReference type="PRINTS" id="PR01021">
    <property type="entry name" value="OMPADOMAIN"/>
</dbReference>
<evidence type="ECO:0000256" key="1">
    <source>
        <dbReference type="ARBA" id="ARBA00004571"/>
    </source>
</evidence>
<dbReference type="Proteomes" id="UP000469421">
    <property type="component" value="Unassembled WGS sequence"/>
</dbReference>